<reference evidence="2 3" key="1">
    <citation type="submission" date="2019-09" db="EMBL/GenBank/DDBJ databases">
        <title>Taxonomy of Antarctic Massilia spp.: description of Massilia rubra sp. nov., Massilia aquatica sp. nov., Massilia mucilaginosa sp. nov., Massilia frigida sp. nov. isolated from streams, lakes and regoliths.</title>
        <authorList>
            <person name="Holochova P."/>
            <person name="Sedlacek I."/>
            <person name="Kralova S."/>
            <person name="Maslanova I."/>
            <person name="Busse H.-J."/>
            <person name="Stankova E."/>
            <person name="Vrbovska V."/>
            <person name="Kovarovic V."/>
            <person name="Bartak M."/>
            <person name="Svec P."/>
            <person name="Pantucek R."/>
        </authorList>
    </citation>
    <scope>NUCLEOTIDE SEQUENCE [LARGE SCALE GENOMIC DNA]</scope>
    <source>
        <strain evidence="2 3">CCM 8692</strain>
    </source>
</reference>
<dbReference type="Proteomes" id="UP000785613">
    <property type="component" value="Unassembled WGS sequence"/>
</dbReference>
<protein>
    <submittedName>
        <fullName evidence="2">Uncharacterized protein</fullName>
    </submittedName>
</protein>
<gene>
    <name evidence="2" type="ORF">F0185_28790</name>
</gene>
<comment type="caution">
    <text evidence="2">The sequence shown here is derived from an EMBL/GenBank/DDBJ whole genome shotgun (WGS) entry which is preliminary data.</text>
</comment>
<proteinExistence type="predicted"/>
<keyword evidence="1" id="KW-0732">Signal</keyword>
<evidence type="ECO:0000256" key="1">
    <source>
        <dbReference type="SAM" id="SignalP"/>
    </source>
</evidence>
<keyword evidence="3" id="KW-1185">Reference proteome</keyword>
<name>A0ABX0M1R6_9BURK</name>
<dbReference type="EMBL" id="VUYU01000030">
    <property type="protein sequence ID" value="NHZ37564.1"/>
    <property type="molecule type" value="Genomic_DNA"/>
</dbReference>
<accession>A0ABX0M1R6</accession>
<feature type="signal peptide" evidence="1">
    <location>
        <begin position="1"/>
        <end position="23"/>
    </location>
</feature>
<dbReference type="RefSeq" id="WP_167230951.1">
    <property type="nucleotide sequence ID" value="NZ_VUYU01000030.1"/>
</dbReference>
<sequence length="118" mass="12989">MSTYFQQLLLGAVLTLAATSASASSPCRDPDGCLDKWAVLILLSAEAQLTYCPAFASLSDAQKEELLQENVNGEGTPGYLARLRATEHYANRPDIAVQIREKPELIEDMCKELMIKKK</sequence>
<organism evidence="2 3">
    <name type="scientific">Massilia rubra</name>
    <dbReference type="NCBI Taxonomy" id="2607910"/>
    <lineage>
        <taxon>Bacteria</taxon>
        <taxon>Pseudomonadati</taxon>
        <taxon>Pseudomonadota</taxon>
        <taxon>Betaproteobacteria</taxon>
        <taxon>Burkholderiales</taxon>
        <taxon>Oxalobacteraceae</taxon>
        <taxon>Telluria group</taxon>
        <taxon>Massilia</taxon>
    </lineage>
</organism>
<evidence type="ECO:0000313" key="3">
    <source>
        <dbReference type="Proteomes" id="UP000785613"/>
    </source>
</evidence>
<evidence type="ECO:0000313" key="2">
    <source>
        <dbReference type="EMBL" id="NHZ37564.1"/>
    </source>
</evidence>
<feature type="chain" id="PRO_5046324927" evidence="1">
    <location>
        <begin position="24"/>
        <end position="118"/>
    </location>
</feature>